<evidence type="ECO:0000256" key="1">
    <source>
        <dbReference type="ARBA" id="ARBA00008754"/>
    </source>
</evidence>
<dbReference type="Pfam" id="PF02502">
    <property type="entry name" value="LacAB_rpiB"/>
    <property type="match status" value="1"/>
</dbReference>
<sequence length="145" mass="15811">MSKVFIASDHAGFALKSVLIEQIRMLGYEVEDMGAYVFNPEDDYPDFVTPCARAAASDAAARGIVIGKSGEGEAMCANRVRGVRAAVFYGGPQEIIKLSREHNNANMLSLGAQCITPEEAKEAVKQFLETPFSDSPRHARRLAKF</sequence>
<evidence type="ECO:0000313" key="2">
    <source>
        <dbReference type="EMBL" id="OGG93375.1"/>
    </source>
</evidence>
<dbReference type="InterPro" id="IPR003500">
    <property type="entry name" value="RpiB_LacA_LacB"/>
</dbReference>
<name>A0A1F6G5J2_9BACT</name>
<dbReference type="GO" id="GO:0009052">
    <property type="term" value="P:pentose-phosphate shunt, non-oxidative branch"/>
    <property type="evidence" value="ECO:0007669"/>
    <property type="project" value="TreeGrafter"/>
</dbReference>
<keyword evidence="2" id="KW-0413">Isomerase</keyword>
<dbReference type="AlphaFoldDB" id="A0A1F6G5J2"/>
<dbReference type="PANTHER" id="PTHR30345">
    <property type="entry name" value="RIBOSE-5-PHOSPHATE ISOMERASE B"/>
    <property type="match status" value="1"/>
</dbReference>
<dbReference type="InterPro" id="IPR036569">
    <property type="entry name" value="RpiB_LacA_LacB_sf"/>
</dbReference>
<accession>A0A1F6G5J2</accession>
<dbReference type="GO" id="GO:0019316">
    <property type="term" value="P:D-allose catabolic process"/>
    <property type="evidence" value="ECO:0007669"/>
    <property type="project" value="TreeGrafter"/>
</dbReference>
<dbReference type="SUPFAM" id="SSF89623">
    <property type="entry name" value="Ribose/Galactose isomerase RpiB/AlsB"/>
    <property type="match status" value="1"/>
</dbReference>
<dbReference type="PIRSF" id="PIRSF005384">
    <property type="entry name" value="RpiB_LacA_B"/>
    <property type="match status" value="1"/>
</dbReference>
<gene>
    <name evidence="2" type="ORF">A2609_01655</name>
</gene>
<dbReference type="EMBL" id="MFMU01000009">
    <property type="protein sequence ID" value="OGG93375.1"/>
    <property type="molecule type" value="Genomic_DNA"/>
</dbReference>
<reference evidence="2 3" key="1">
    <citation type="journal article" date="2016" name="Nat. Commun.">
        <title>Thousands of microbial genomes shed light on interconnected biogeochemical processes in an aquifer system.</title>
        <authorList>
            <person name="Anantharaman K."/>
            <person name="Brown C.T."/>
            <person name="Hug L.A."/>
            <person name="Sharon I."/>
            <person name="Castelle C.J."/>
            <person name="Probst A.J."/>
            <person name="Thomas B.C."/>
            <person name="Singh A."/>
            <person name="Wilkins M.J."/>
            <person name="Karaoz U."/>
            <person name="Brodie E.L."/>
            <person name="Williams K.H."/>
            <person name="Hubbard S.S."/>
            <person name="Banfield J.F."/>
        </authorList>
    </citation>
    <scope>NUCLEOTIDE SEQUENCE [LARGE SCALE GENOMIC DNA]</scope>
</reference>
<evidence type="ECO:0000313" key="3">
    <source>
        <dbReference type="Proteomes" id="UP000176867"/>
    </source>
</evidence>
<proteinExistence type="inferred from homology"/>
<protein>
    <submittedName>
        <fullName evidence="2">Ribose-5-phosphate isomerase</fullName>
    </submittedName>
</protein>
<dbReference type="PANTHER" id="PTHR30345:SF0">
    <property type="entry name" value="DNA DAMAGE-REPAIR_TOLERATION PROTEIN DRT102"/>
    <property type="match status" value="1"/>
</dbReference>
<dbReference type="Proteomes" id="UP000176867">
    <property type="component" value="Unassembled WGS sequence"/>
</dbReference>
<comment type="caution">
    <text evidence="2">The sequence shown here is derived from an EMBL/GenBank/DDBJ whole genome shotgun (WGS) entry which is preliminary data.</text>
</comment>
<comment type="similarity">
    <text evidence="1">Belongs to the LacAB/RpiB family.</text>
</comment>
<dbReference type="STRING" id="1798533.A2609_01655"/>
<dbReference type="NCBIfam" id="NF004051">
    <property type="entry name" value="PRK05571.1"/>
    <property type="match status" value="1"/>
</dbReference>
<dbReference type="NCBIfam" id="TIGR00689">
    <property type="entry name" value="rpiB_lacA_lacB"/>
    <property type="match status" value="1"/>
</dbReference>
<dbReference type="GO" id="GO:0004751">
    <property type="term" value="F:ribose-5-phosphate isomerase activity"/>
    <property type="evidence" value="ECO:0007669"/>
    <property type="project" value="TreeGrafter"/>
</dbReference>
<dbReference type="Gene3D" id="3.40.1400.10">
    <property type="entry name" value="Sugar-phosphate isomerase, RpiB/LacA/LacB"/>
    <property type="match status" value="1"/>
</dbReference>
<organism evidence="2 3">
    <name type="scientific">Candidatus Kaiserbacteria bacterium RIFOXYD1_FULL_47_14</name>
    <dbReference type="NCBI Taxonomy" id="1798533"/>
    <lineage>
        <taxon>Bacteria</taxon>
        <taxon>Candidatus Kaiseribacteriota</taxon>
    </lineage>
</organism>